<reference evidence="3 4" key="1">
    <citation type="journal article" date="2019" name="G3 (Bethesda)">
        <title>Sequencing of a Wild Apple (Malus baccata) Genome Unravels the Differences Between Cultivated and Wild Apple Species Regarding Disease Resistance and Cold Tolerance.</title>
        <authorList>
            <person name="Chen X."/>
        </authorList>
    </citation>
    <scope>NUCLEOTIDE SEQUENCE [LARGE SCALE GENOMIC DNA]</scope>
    <source>
        <strain evidence="4">cv. Shandingzi</strain>
        <tissue evidence="3">Leaves</tissue>
    </source>
</reference>
<dbReference type="GO" id="GO:0009451">
    <property type="term" value="P:RNA modification"/>
    <property type="evidence" value="ECO:0007669"/>
    <property type="project" value="InterPro"/>
</dbReference>
<evidence type="ECO:0000313" key="4">
    <source>
        <dbReference type="Proteomes" id="UP000315295"/>
    </source>
</evidence>
<comment type="caution">
    <text evidence="3">The sequence shown here is derived from an EMBL/GenBank/DDBJ whole genome shotgun (WGS) entry which is preliminary data.</text>
</comment>
<protein>
    <recommendedName>
        <fullName evidence="5">Pentatricopeptide repeat-containing protein</fullName>
    </recommendedName>
</protein>
<dbReference type="AlphaFoldDB" id="A0A540N658"/>
<gene>
    <name evidence="3" type="ORF">C1H46_008404</name>
</gene>
<dbReference type="STRING" id="106549.A0A540N658"/>
<evidence type="ECO:0008006" key="5">
    <source>
        <dbReference type="Google" id="ProtNLM"/>
    </source>
</evidence>
<accession>A0A540N658</accession>
<keyword evidence="4" id="KW-1185">Reference proteome</keyword>
<dbReference type="InterPro" id="IPR002885">
    <property type="entry name" value="PPR_rpt"/>
</dbReference>
<dbReference type="EMBL" id="VIEB01000112">
    <property type="protein sequence ID" value="TQE05980.1"/>
    <property type="molecule type" value="Genomic_DNA"/>
</dbReference>
<dbReference type="NCBIfam" id="TIGR00756">
    <property type="entry name" value="PPR"/>
    <property type="match status" value="1"/>
</dbReference>
<proteinExistence type="predicted"/>
<dbReference type="Gene3D" id="1.25.40.10">
    <property type="entry name" value="Tetratricopeptide repeat domain"/>
    <property type="match status" value="1"/>
</dbReference>
<name>A0A540N658_MALBA</name>
<dbReference type="PANTHER" id="PTHR47926">
    <property type="entry name" value="PENTATRICOPEPTIDE REPEAT-CONTAINING PROTEIN"/>
    <property type="match status" value="1"/>
</dbReference>
<organism evidence="3 4">
    <name type="scientific">Malus baccata</name>
    <name type="common">Siberian crab apple</name>
    <name type="synonym">Pyrus baccata</name>
    <dbReference type="NCBI Taxonomy" id="106549"/>
    <lineage>
        <taxon>Eukaryota</taxon>
        <taxon>Viridiplantae</taxon>
        <taxon>Streptophyta</taxon>
        <taxon>Embryophyta</taxon>
        <taxon>Tracheophyta</taxon>
        <taxon>Spermatophyta</taxon>
        <taxon>Magnoliopsida</taxon>
        <taxon>eudicotyledons</taxon>
        <taxon>Gunneridae</taxon>
        <taxon>Pentapetalae</taxon>
        <taxon>rosids</taxon>
        <taxon>fabids</taxon>
        <taxon>Rosales</taxon>
        <taxon>Rosaceae</taxon>
        <taxon>Amygdaloideae</taxon>
        <taxon>Maleae</taxon>
        <taxon>Malus</taxon>
    </lineage>
</organism>
<dbReference type="InterPro" id="IPR011990">
    <property type="entry name" value="TPR-like_helical_dom_sf"/>
</dbReference>
<dbReference type="InterPro" id="IPR046960">
    <property type="entry name" value="PPR_At4g14850-like_plant"/>
</dbReference>
<dbReference type="GO" id="GO:0003723">
    <property type="term" value="F:RNA binding"/>
    <property type="evidence" value="ECO:0007669"/>
    <property type="project" value="InterPro"/>
</dbReference>
<evidence type="ECO:0000256" key="1">
    <source>
        <dbReference type="ARBA" id="ARBA00022737"/>
    </source>
</evidence>
<evidence type="ECO:0000256" key="2">
    <source>
        <dbReference type="PROSITE-ProRule" id="PRU00708"/>
    </source>
</evidence>
<feature type="repeat" description="PPR" evidence="2">
    <location>
        <begin position="5"/>
        <end position="39"/>
    </location>
</feature>
<sequence length="119" mass="13442">MLIKDIVTWTSMIEGYGSHGHGFEALKRFDLMIRAGIRPNTVTFLPLLSNTQASVGQWDEVEETRRVASEMDLKKVPGWSCIEAQGIIYGFVSGDGSHHQVEDIYEVLECLSWMKPELI</sequence>
<keyword evidence="1" id="KW-0677">Repeat</keyword>
<dbReference type="Proteomes" id="UP000315295">
    <property type="component" value="Unassembled WGS sequence"/>
</dbReference>
<dbReference type="Pfam" id="PF13041">
    <property type="entry name" value="PPR_2"/>
    <property type="match status" value="1"/>
</dbReference>
<dbReference type="PROSITE" id="PS51375">
    <property type="entry name" value="PPR"/>
    <property type="match status" value="1"/>
</dbReference>
<evidence type="ECO:0000313" key="3">
    <source>
        <dbReference type="EMBL" id="TQE05980.1"/>
    </source>
</evidence>